<keyword evidence="6" id="KW-1185">Reference proteome</keyword>
<evidence type="ECO:0000256" key="1">
    <source>
        <dbReference type="ARBA" id="ARBA00007583"/>
    </source>
</evidence>
<dbReference type="EMBL" id="JAOAOG010000143">
    <property type="protein sequence ID" value="KAJ6245559.1"/>
    <property type="molecule type" value="Genomic_DNA"/>
</dbReference>
<dbReference type="InterPro" id="IPR047141">
    <property type="entry name" value="Stealth"/>
</dbReference>
<dbReference type="InterPro" id="IPR021520">
    <property type="entry name" value="Stealth_CR2"/>
</dbReference>
<feature type="domain" description="Stealth protein CR2 conserved region 2" evidence="4">
    <location>
        <begin position="228"/>
        <end position="331"/>
    </location>
</feature>
<dbReference type="Proteomes" id="UP001150062">
    <property type="component" value="Unassembled WGS sequence"/>
</dbReference>
<gene>
    <name evidence="5" type="ORF">M0813_19978</name>
</gene>
<name>A0ABQ8YLP1_9EUKA</name>
<proteinExistence type="inferred from homology"/>
<comment type="caution">
    <text evidence="5">The sequence shown here is derived from an EMBL/GenBank/DDBJ whole genome shotgun (WGS) entry which is preliminary data.</text>
</comment>
<sequence length="504" mass="61381">MRISYQKGVVILTVVLIFVVIFTQKERFIAGNRSNINDNVIIEKQRKQFEKEKKQFEKEREEISHQKKEFENQKKAFEEQKLNFEEQKKENKELAKEIEQFENDKETFAKEKEGLSKEKEGLSKEKEGFSKEKEGFSKEKEGFSKEKENFAKEKERFLKEKEDFEKEKDEFEKKKQKFQEKKKKFLEENDAFEDPEEEEEEEEEEENEKIDVVFTWAGIIKTMNNRNRYNYELQFSLRAVHKYLPWVNKIYVLINSDTDYPYWINKEKSGKVVVYDRCKIIEKPEHCPTLNTFAVFSALEKIEGLSNKFILIDDDVFINQPLTPDFFFKDDFPRVLQRYSKMKIYQDNREFKNIKRPEYKFAMYSHLPKPMRKDLIVKFHEEYPEYAKLVQSHHTGRYKKLSEEFSMIYYQYFYDHKWMKRESLSSSDFYQIPHKHPADITKQFDKVYKDLITRNIKTFNCNDDYSTDKEIYPKQQKVLWDFYMKLYPETPDYEIPNPDHAKYS</sequence>
<evidence type="ECO:0000313" key="5">
    <source>
        <dbReference type="EMBL" id="KAJ6245559.1"/>
    </source>
</evidence>
<protein>
    <recommendedName>
        <fullName evidence="4">Stealth protein CR2 conserved region 2 domain-containing protein</fullName>
    </recommendedName>
</protein>
<dbReference type="PANTHER" id="PTHR24045:SF0">
    <property type="entry name" value="N-ACETYLGLUCOSAMINE-1-PHOSPHOTRANSFERASE SUBUNITS ALPHA_BETA"/>
    <property type="match status" value="1"/>
</dbReference>
<feature type="region of interest" description="Disordered" evidence="3">
    <location>
        <begin position="105"/>
        <end position="144"/>
    </location>
</feature>
<evidence type="ECO:0000256" key="3">
    <source>
        <dbReference type="SAM" id="MobiDB-lite"/>
    </source>
</evidence>
<evidence type="ECO:0000256" key="2">
    <source>
        <dbReference type="ARBA" id="ARBA00022679"/>
    </source>
</evidence>
<keyword evidence="2" id="KW-0808">Transferase</keyword>
<comment type="similarity">
    <text evidence="1">Belongs to the stealth family.</text>
</comment>
<evidence type="ECO:0000313" key="6">
    <source>
        <dbReference type="Proteomes" id="UP001150062"/>
    </source>
</evidence>
<dbReference type="Pfam" id="PF11380">
    <property type="entry name" value="Stealth_CR2"/>
    <property type="match status" value="1"/>
</dbReference>
<evidence type="ECO:0000259" key="4">
    <source>
        <dbReference type="Pfam" id="PF11380"/>
    </source>
</evidence>
<accession>A0ABQ8YLP1</accession>
<dbReference type="PANTHER" id="PTHR24045">
    <property type="match status" value="1"/>
</dbReference>
<reference evidence="5" key="1">
    <citation type="submission" date="2022-08" db="EMBL/GenBank/DDBJ databases">
        <title>Novel sulfate-reducing endosymbionts in the free-living metamonad Anaeramoeba.</title>
        <authorList>
            <person name="Jerlstrom-Hultqvist J."/>
            <person name="Cepicka I."/>
            <person name="Gallot-Lavallee L."/>
            <person name="Salas-Leiva D."/>
            <person name="Curtis B.A."/>
            <person name="Zahonova K."/>
            <person name="Pipaliya S."/>
            <person name="Dacks J."/>
            <person name="Roger A.J."/>
        </authorList>
    </citation>
    <scope>NUCLEOTIDE SEQUENCE</scope>
    <source>
        <strain evidence="5">Schooner1</strain>
    </source>
</reference>
<organism evidence="5 6">
    <name type="scientific">Anaeramoeba flamelloides</name>
    <dbReference type="NCBI Taxonomy" id="1746091"/>
    <lineage>
        <taxon>Eukaryota</taxon>
        <taxon>Metamonada</taxon>
        <taxon>Anaeramoebidae</taxon>
        <taxon>Anaeramoeba</taxon>
    </lineage>
</organism>
<feature type="region of interest" description="Disordered" evidence="3">
    <location>
        <begin position="189"/>
        <end position="208"/>
    </location>
</feature>